<dbReference type="Pfam" id="PF08434">
    <property type="entry name" value="CLCA"/>
    <property type="match status" value="1"/>
</dbReference>
<keyword evidence="1" id="KW-1133">Transmembrane helix</keyword>
<dbReference type="Proteomes" id="UP001152320">
    <property type="component" value="Chromosome 15"/>
</dbReference>
<feature type="domain" description="VWFA" evidence="2">
    <location>
        <begin position="343"/>
        <end position="517"/>
    </location>
</feature>
<dbReference type="SUPFAM" id="SSF53300">
    <property type="entry name" value="vWA-like"/>
    <property type="match status" value="1"/>
</dbReference>
<dbReference type="Gene3D" id="3.40.50.410">
    <property type="entry name" value="von Willebrand factor, type A domain"/>
    <property type="match status" value="1"/>
</dbReference>
<evidence type="ECO:0000259" key="2">
    <source>
        <dbReference type="PROSITE" id="PS50234"/>
    </source>
</evidence>
<dbReference type="InterPro" id="IPR051266">
    <property type="entry name" value="CLCR"/>
</dbReference>
<organism evidence="3 4">
    <name type="scientific">Holothuria leucospilota</name>
    <name type="common">Black long sea cucumber</name>
    <name type="synonym">Mertensiothuria leucospilota</name>
    <dbReference type="NCBI Taxonomy" id="206669"/>
    <lineage>
        <taxon>Eukaryota</taxon>
        <taxon>Metazoa</taxon>
        <taxon>Echinodermata</taxon>
        <taxon>Eleutherozoa</taxon>
        <taxon>Echinozoa</taxon>
        <taxon>Holothuroidea</taxon>
        <taxon>Aspidochirotacea</taxon>
        <taxon>Aspidochirotida</taxon>
        <taxon>Holothuriidae</taxon>
        <taxon>Holothuria</taxon>
    </lineage>
</organism>
<evidence type="ECO:0000256" key="1">
    <source>
        <dbReference type="SAM" id="Phobius"/>
    </source>
</evidence>
<proteinExistence type="predicted"/>
<name>A0A9Q1GZF1_HOLLE</name>
<evidence type="ECO:0000313" key="4">
    <source>
        <dbReference type="Proteomes" id="UP001152320"/>
    </source>
</evidence>
<feature type="transmembrane region" description="Helical" evidence="1">
    <location>
        <begin position="973"/>
        <end position="996"/>
    </location>
</feature>
<dbReference type="Pfam" id="PF00092">
    <property type="entry name" value="VWA"/>
    <property type="match status" value="1"/>
</dbReference>
<sequence>MAEYFRVCLSLVGLTLFVWVLRTEGLIKSSSIRLENNEYKGIVVAIHPDEAENTEIIDIIKGVFTNGSSYLYNATKKRAFFEEVTILIPETWSDHPFYTSPGSATLNGADVIIAGYNPRFAPDGENSAAPYTKHLEAGCGKQALYIHMTSYFLQNYRVLQEYYGDYGRVLVHEWGHYRWGLFNEYPDVVTDRYNVEYFYYSDSNRIWEPVSCSNRWRLQYLKNNLNNVYRVCNGNEQEGYEIGCVTQPFPEQPFVSGSIMHSYLNFPQVVNFCDSDADDPSYLHNSEAPTKQNKWCDGKSSWEVMREHPDFKVLRSKPDNNNPPREVDDVTPTFHVVRSRPARVVLVLDTSGSMSTHDRHLKLADAARTYILSVAPLGTSVGIVDFDISGKIVSRLTELTSDQVRTDLSNQVPQDADGGTCIGCGLEEALRILTAADGNADGGKIMLITDGQDGEPDFTEQMKVDCIENNVIIDSIAFSENAEPNLVDLSTSTGGRLFLQTDNRNSTGIRDAFAASTEGTSEHERPVELSSEIKTFATGEREHWKSIYIDETIGRSTTFDFTYFSTGQGSALDVIITSPSGVTFDRTSPSYLENPVFKKITIKINDIAEHGSWEYLLRNQITDQSYDVIATVSSFPSKEGVSPILVSSFLSGSPDDIMKNKPFVAYAEVKQGFFPVIRATVIATIETPGDPVELNLYDTGAGADITKDDGIYSRYFTQFIGLGFYGMKVRVENNGEAIILKPSVRSPYSGVDMYFNPEILLAGNLSEFGNLNITFPGAPLKELEGVPAPNFTRGVSGGAARISNVPEGWSPEADTVAPNKITDLEVVNASVDAKSITVTFTAPGDDLDFGNAHHYVLHWSKSPHELRNNLTSCPRIHQNNVTEGNLSSPAPFGIKEVITFLVPLPEDVETMSFMIGVYAVDDVDNEGVISNIERATFRRYIPPSFEDLETTTEQPALETTTKKESETSSNKSLIVWLSVLIILVIVVVIVITLLVARYHKRKGGKSNSAYFSVPTEKVETEKVSV</sequence>
<dbReference type="InterPro" id="IPR002035">
    <property type="entry name" value="VWF_A"/>
</dbReference>
<dbReference type="PANTHER" id="PTHR10579:SF177">
    <property type="entry name" value="CALCIUM-ACTIVATED CHLORIDE CHANNEL REGULATOR 4-LIKE PROTEIN"/>
    <property type="match status" value="1"/>
</dbReference>
<dbReference type="OrthoDB" id="687730at2759"/>
<evidence type="ECO:0000313" key="3">
    <source>
        <dbReference type="EMBL" id="KAJ8028168.1"/>
    </source>
</evidence>
<gene>
    <name evidence="3" type="ORF">HOLleu_30334</name>
</gene>
<dbReference type="EMBL" id="JAIZAY010000015">
    <property type="protein sequence ID" value="KAJ8028168.1"/>
    <property type="molecule type" value="Genomic_DNA"/>
</dbReference>
<dbReference type="InterPro" id="IPR013642">
    <property type="entry name" value="CLCA_N"/>
</dbReference>
<dbReference type="InterPro" id="IPR036465">
    <property type="entry name" value="vWFA_dom_sf"/>
</dbReference>
<keyword evidence="4" id="KW-1185">Reference proteome</keyword>
<keyword evidence="1" id="KW-0812">Transmembrane</keyword>
<accession>A0A9Q1GZF1</accession>
<protein>
    <submittedName>
        <fullName evidence="3">Calcium-activated chloride channel regulator 4A</fullName>
    </submittedName>
</protein>
<dbReference type="CDD" id="cd00198">
    <property type="entry name" value="vWFA"/>
    <property type="match status" value="1"/>
</dbReference>
<keyword evidence="1" id="KW-0472">Membrane</keyword>
<reference evidence="3" key="1">
    <citation type="submission" date="2021-10" db="EMBL/GenBank/DDBJ databases">
        <title>Tropical sea cucumber genome reveals ecological adaptation and Cuvierian tubules defense mechanism.</title>
        <authorList>
            <person name="Chen T."/>
        </authorList>
    </citation>
    <scope>NUCLEOTIDE SEQUENCE</scope>
    <source>
        <strain evidence="3">Nanhai2018</strain>
        <tissue evidence="3">Muscle</tissue>
    </source>
</reference>
<dbReference type="AlphaFoldDB" id="A0A9Q1GZF1"/>
<dbReference type="PROSITE" id="PS50234">
    <property type="entry name" value="VWFA"/>
    <property type="match status" value="1"/>
</dbReference>
<comment type="caution">
    <text evidence="3">The sequence shown here is derived from an EMBL/GenBank/DDBJ whole genome shotgun (WGS) entry which is preliminary data.</text>
</comment>
<dbReference type="SMART" id="SM00327">
    <property type="entry name" value="VWA"/>
    <property type="match status" value="1"/>
</dbReference>
<dbReference type="PANTHER" id="PTHR10579">
    <property type="entry name" value="CALCIUM-ACTIVATED CHLORIDE CHANNEL REGULATOR"/>
    <property type="match status" value="1"/>
</dbReference>